<dbReference type="RefSeq" id="WP_072820382.1">
    <property type="nucleotide sequence ID" value="NZ_LT670849.1"/>
</dbReference>
<dbReference type="GO" id="GO:0046872">
    <property type="term" value="F:metal ion binding"/>
    <property type="evidence" value="ECO:0007669"/>
    <property type="project" value="UniProtKB-KW"/>
</dbReference>
<keyword evidence="4" id="KW-0408">Iron</keyword>
<dbReference type="GO" id="GO:0051537">
    <property type="term" value="F:2 iron, 2 sulfur cluster binding"/>
    <property type="evidence" value="ECO:0007669"/>
    <property type="project" value="UniProtKB-KW"/>
</dbReference>
<dbReference type="InterPro" id="IPR001041">
    <property type="entry name" value="2Fe-2S_ferredoxin-type"/>
</dbReference>
<dbReference type="InterPro" id="IPR051452">
    <property type="entry name" value="Diverse_Oxidoreductases"/>
</dbReference>
<dbReference type="OrthoDB" id="9806714at2"/>
<keyword evidence="8" id="KW-1185">Reference proteome</keyword>
<dbReference type="SUPFAM" id="SSF47741">
    <property type="entry name" value="CO dehydrogenase ISP C-domain like"/>
    <property type="match status" value="1"/>
</dbReference>
<dbReference type="InterPro" id="IPR036010">
    <property type="entry name" value="2Fe-2S_ferredoxin-like_sf"/>
</dbReference>
<organism evidence="7 8">
    <name type="scientific">Bradyrhizobium erythrophlei</name>
    <dbReference type="NCBI Taxonomy" id="1437360"/>
    <lineage>
        <taxon>Bacteria</taxon>
        <taxon>Pseudomonadati</taxon>
        <taxon>Pseudomonadota</taxon>
        <taxon>Alphaproteobacteria</taxon>
        <taxon>Hyphomicrobiales</taxon>
        <taxon>Nitrobacteraceae</taxon>
        <taxon>Bradyrhizobium</taxon>
    </lineage>
</organism>
<sequence>MNQPFKLDVNGQTHSINADPDMPLLYALRNDVGLNNPHFGCGLAQCGACTVHVDGQPTRSCVTPLSAVGESKIVTLAGLGTPEKPHPLQAAYVEEQVLQCGYCINGWLMTAAAFLRDNKKPTEDQIKDALSGLKCRCGTHISILKAVKRAAEMMG</sequence>
<dbReference type="InterPro" id="IPR012675">
    <property type="entry name" value="Beta-grasp_dom_sf"/>
</dbReference>
<dbReference type="GO" id="GO:0016491">
    <property type="term" value="F:oxidoreductase activity"/>
    <property type="evidence" value="ECO:0007669"/>
    <property type="project" value="UniProtKB-KW"/>
</dbReference>
<dbReference type="Gene3D" id="1.10.150.120">
    <property type="entry name" value="[2Fe-2S]-binding domain"/>
    <property type="match status" value="1"/>
</dbReference>
<accession>A0A1M7U9C8</accession>
<dbReference type="PANTHER" id="PTHR44379:SF6">
    <property type="entry name" value="BLR6046 PROTEIN"/>
    <property type="match status" value="1"/>
</dbReference>
<dbReference type="AlphaFoldDB" id="A0A1M7U9C8"/>
<dbReference type="Proteomes" id="UP000184096">
    <property type="component" value="Chromosome I"/>
</dbReference>
<dbReference type="SUPFAM" id="SSF54292">
    <property type="entry name" value="2Fe-2S ferredoxin-like"/>
    <property type="match status" value="1"/>
</dbReference>
<dbReference type="PROSITE" id="PS00197">
    <property type="entry name" value="2FE2S_FER_1"/>
    <property type="match status" value="1"/>
</dbReference>
<dbReference type="InterPro" id="IPR006058">
    <property type="entry name" value="2Fe2S_fd_BS"/>
</dbReference>
<protein>
    <submittedName>
        <fullName evidence="7">Nicotinate dehydrogenase subunit A</fullName>
    </submittedName>
</protein>
<keyword evidence="2" id="KW-0479">Metal-binding</keyword>
<evidence type="ECO:0000313" key="8">
    <source>
        <dbReference type="Proteomes" id="UP000184096"/>
    </source>
</evidence>
<dbReference type="Gene3D" id="3.10.20.30">
    <property type="match status" value="1"/>
</dbReference>
<evidence type="ECO:0000256" key="2">
    <source>
        <dbReference type="ARBA" id="ARBA00022723"/>
    </source>
</evidence>
<dbReference type="PANTHER" id="PTHR44379">
    <property type="entry name" value="OXIDOREDUCTASE WITH IRON-SULFUR SUBUNIT"/>
    <property type="match status" value="1"/>
</dbReference>
<keyword evidence="1" id="KW-0001">2Fe-2S</keyword>
<gene>
    <name evidence="7" type="ORF">SAMN05444170_4039</name>
</gene>
<dbReference type="Pfam" id="PF00111">
    <property type="entry name" value="Fer2"/>
    <property type="match status" value="1"/>
</dbReference>
<dbReference type="Pfam" id="PF01799">
    <property type="entry name" value="Fer2_2"/>
    <property type="match status" value="1"/>
</dbReference>
<feature type="domain" description="2Fe-2S ferredoxin-type" evidence="6">
    <location>
        <begin position="3"/>
        <end position="79"/>
    </location>
</feature>
<dbReference type="PROSITE" id="PS51085">
    <property type="entry name" value="2FE2S_FER_2"/>
    <property type="match status" value="1"/>
</dbReference>
<dbReference type="CDD" id="cd00207">
    <property type="entry name" value="fer2"/>
    <property type="match status" value="1"/>
</dbReference>
<evidence type="ECO:0000256" key="3">
    <source>
        <dbReference type="ARBA" id="ARBA00023002"/>
    </source>
</evidence>
<proteinExistence type="predicted"/>
<name>A0A1M7U9C8_9BRAD</name>
<keyword evidence="5" id="KW-0411">Iron-sulfur</keyword>
<evidence type="ECO:0000256" key="5">
    <source>
        <dbReference type="ARBA" id="ARBA00023014"/>
    </source>
</evidence>
<reference evidence="8" key="1">
    <citation type="submission" date="2016-11" db="EMBL/GenBank/DDBJ databases">
        <authorList>
            <person name="Varghese N."/>
            <person name="Submissions S."/>
        </authorList>
    </citation>
    <scope>NUCLEOTIDE SEQUENCE [LARGE SCALE GENOMIC DNA]</scope>
    <source>
        <strain evidence="8">GAS401</strain>
    </source>
</reference>
<evidence type="ECO:0000256" key="4">
    <source>
        <dbReference type="ARBA" id="ARBA00023004"/>
    </source>
</evidence>
<dbReference type="EMBL" id="LT670849">
    <property type="protein sequence ID" value="SHN79497.1"/>
    <property type="molecule type" value="Genomic_DNA"/>
</dbReference>
<dbReference type="InterPro" id="IPR002888">
    <property type="entry name" value="2Fe-2S-bd"/>
</dbReference>
<evidence type="ECO:0000259" key="6">
    <source>
        <dbReference type="PROSITE" id="PS51085"/>
    </source>
</evidence>
<keyword evidence="3" id="KW-0560">Oxidoreductase</keyword>
<evidence type="ECO:0000256" key="1">
    <source>
        <dbReference type="ARBA" id="ARBA00022714"/>
    </source>
</evidence>
<dbReference type="InterPro" id="IPR036884">
    <property type="entry name" value="2Fe-2S-bd_dom_sf"/>
</dbReference>
<evidence type="ECO:0000313" key="7">
    <source>
        <dbReference type="EMBL" id="SHN79497.1"/>
    </source>
</evidence>